<dbReference type="InterPro" id="IPR036875">
    <property type="entry name" value="Znf_CCHC_sf"/>
</dbReference>
<evidence type="ECO:0000313" key="1">
    <source>
        <dbReference type="EMBL" id="CAG8756126.1"/>
    </source>
</evidence>
<name>A0A9N9IXT3_9GLOM</name>
<proteinExistence type="predicted"/>
<accession>A0A9N9IXT3</accession>
<reference evidence="1" key="1">
    <citation type="submission" date="2021-06" db="EMBL/GenBank/DDBJ databases">
        <authorList>
            <person name="Kallberg Y."/>
            <person name="Tangrot J."/>
            <person name="Rosling A."/>
        </authorList>
    </citation>
    <scope>NUCLEOTIDE SEQUENCE</scope>
    <source>
        <strain evidence="1">MA453B</strain>
    </source>
</reference>
<sequence length="180" mass="20822">VDEYYSECVNDMNVEPLPISDVNKYFLVGEYYSENAKDINVESLDFNEYFSFDEFFENDNDLNVEQLLPNDFSYINKATKSMGNDLETTHNIENQEVTESMENDLETTYNIENQEVTEKSNVVKIEPISDAEESTRINKKKCGICGLRGHNARTCPAESDTELESNNYTEEISKNKRKCR</sequence>
<feature type="non-terminal residue" evidence="1">
    <location>
        <position position="180"/>
    </location>
</feature>
<feature type="non-terminal residue" evidence="1">
    <location>
        <position position="1"/>
    </location>
</feature>
<dbReference type="EMBL" id="CAJVPY010016253">
    <property type="protein sequence ID" value="CAG8756126.1"/>
    <property type="molecule type" value="Genomic_DNA"/>
</dbReference>
<organism evidence="1 2">
    <name type="scientific">Dentiscutata erythropus</name>
    <dbReference type="NCBI Taxonomy" id="1348616"/>
    <lineage>
        <taxon>Eukaryota</taxon>
        <taxon>Fungi</taxon>
        <taxon>Fungi incertae sedis</taxon>
        <taxon>Mucoromycota</taxon>
        <taxon>Glomeromycotina</taxon>
        <taxon>Glomeromycetes</taxon>
        <taxon>Diversisporales</taxon>
        <taxon>Gigasporaceae</taxon>
        <taxon>Dentiscutata</taxon>
    </lineage>
</organism>
<dbReference type="Proteomes" id="UP000789405">
    <property type="component" value="Unassembled WGS sequence"/>
</dbReference>
<dbReference type="GO" id="GO:0008270">
    <property type="term" value="F:zinc ion binding"/>
    <property type="evidence" value="ECO:0007669"/>
    <property type="project" value="InterPro"/>
</dbReference>
<keyword evidence="2" id="KW-1185">Reference proteome</keyword>
<gene>
    <name evidence="1" type="ORF">DERYTH_LOCUS17343</name>
</gene>
<dbReference type="SUPFAM" id="SSF57756">
    <property type="entry name" value="Retrovirus zinc finger-like domains"/>
    <property type="match status" value="1"/>
</dbReference>
<dbReference type="AlphaFoldDB" id="A0A9N9IXT3"/>
<comment type="caution">
    <text evidence="1">The sequence shown here is derived from an EMBL/GenBank/DDBJ whole genome shotgun (WGS) entry which is preliminary data.</text>
</comment>
<evidence type="ECO:0000313" key="2">
    <source>
        <dbReference type="Proteomes" id="UP000789405"/>
    </source>
</evidence>
<protein>
    <submittedName>
        <fullName evidence="1">11967_t:CDS:1</fullName>
    </submittedName>
</protein>
<dbReference type="GO" id="GO:0003676">
    <property type="term" value="F:nucleic acid binding"/>
    <property type="evidence" value="ECO:0007669"/>
    <property type="project" value="InterPro"/>
</dbReference>